<dbReference type="Proteomes" id="UP001642483">
    <property type="component" value="Unassembled WGS sequence"/>
</dbReference>
<accession>A0ABP0FSJ7</accession>
<gene>
    <name evidence="1" type="ORF">CVLEPA_LOCUS13258</name>
</gene>
<evidence type="ECO:0000313" key="1">
    <source>
        <dbReference type="EMBL" id="CAK8682592.1"/>
    </source>
</evidence>
<evidence type="ECO:0000313" key="2">
    <source>
        <dbReference type="Proteomes" id="UP001642483"/>
    </source>
</evidence>
<sequence length="117" mass="12891">MISRFQMLTRNVECIRDATWRISSPPSLKGAMSLFLATGSNFLGYQRNLKMRLESVGYGWYVLSQENGVVGVLLQTEGSRSDLRAIVGRLDVEKDGFQGSSRNSALLRGGNEISESG</sequence>
<comment type="caution">
    <text evidence="1">The sequence shown here is derived from an EMBL/GenBank/DDBJ whole genome shotgun (WGS) entry which is preliminary data.</text>
</comment>
<name>A0ABP0FSJ7_CLALP</name>
<reference evidence="1 2" key="1">
    <citation type="submission" date="2024-02" db="EMBL/GenBank/DDBJ databases">
        <authorList>
            <person name="Daric V."/>
            <person name="Darras S."/>
        </authorList>
    </citation>
    <scope>NUCLEOTIDE SEQUENCE [LARGE SCALE GENOMIC DNA]</scope>
</reference>
<keyword evidence="2" id="KW-1185">Reference proteome</keyword>
<organism evidence="1 2">
    <name type="scientific">Clavelina lepadiformis</name>
    <name type="common">Light-bulb sea squirt</name>
    <name type="synonym">Ascidia lepadiformis</name>
    <dbReference type="NCBI Taxonomy" id="159417"/>
    <lineage>
        <taxon>Eukaryota</taxon>
        <taxon>Metazoa</taxon>
        <taxon>Chordata</taxon>
        <taxon>Tunicata</taxon>
        <taxon>Ascidiacea</taxon>
        <taxon>Aplousobranchia</taxon>
        <taxon>Clavelinidae</taxon>
        <taxon>Clavelina</taxon>
    </lineage>
</organism>
<proteinExistence type="predicted"/>
<protein>
    <submittedName>
        <fullName evidence="1">Uncharacterized protein</fullName>
    </submittedName>
</protein>
<dbReference type="EMBL" id="CAWYQH010000094">
    <property type="protein sequence ID" value="CAK8682592.1"/>
    <property type="molecule type" value="Genomic_DNA"/>
</dbReference>